<keyword evidence="6 14" id="KW-0812">Transmembrane</keyword>
<dbReference type="KEGG" id="pfp:PFL1_05376"/>
<evidence type="ECO:0000256" key="13">
    <source>
        <dbReference type="SAM" id="MobiDB-lite"/>
    </source>
</evidence>
<accession>A0A061H2X6</accession>
<evidence type="ECO:0000259" key="16">
    <source>
        <dbReference type="Pfam" id="PF00930"/>
    </source>
</evidence>
<dbReference type="SUPFAM" id="SSF82171">
    <property type="entry name" value="DPP6 N-terminal domain-like"/>
    <property type="match status" value="1"/>
</dbReference>
<dbReference type="PANTHER" id="PTHR11731:SF200">
    <property type="entry name" value="DIPEPTIDYL PEPTIDASE 10, ISOFORM B"/>
    <property type="match status" value="1"/>
</dbReference>
<dbReference type="GO" id="GO:0006508">
    <property type="term" value="P:proteolysis"/>
    <property type="evidence" value="ECO:0007669"/>
    <property type="project" value="UniProtKB-KW"/>
</dbReference>
<dbReference type="GeneID" id="19319469"/>
<evidence type="ECO:0000313" key="18">
    <source>
        <dbReference type="Proteomes" id="UP000053664"/>
    </source>
</evidence>
<feature type="region of interest" description="Disordered" evidence="13">
    <location>
        <begin position="1"/>
        <end position="124"/>
    </location>
</feature>
<comment type="subcellular location">
    <subcellularLocation>
        <location evidence="1">Vacuole membrane</location>
        <topology evidence="1">Single-pass type II membrane protein</topology>
    </subcellularLocation>
</comment>
<dbReference type="InterPro" id="IPR050278">
    <property type="entry name" value="Serine_Prot_S9B/DPPIV"/>
</dbReference>
<dbReference type="Gene3D" id="3.40.50.1820">
    <property type="entry name" value="alpha/beta hydrolase"/>
    <property type="match status" value="1"/>
</dbReference>
<evidence type="ECO:0000256" key="6">
    <source>
        <dbReference type="ARBA" id="ARBA00022692"/>
    </source>
</evidence>
<dbReference type="InterPro" id="IPR001375">
    <property type="entry name" value="Peptidase_S9_cat"/>
</dbReference>
<dbReference type="GO" id="GO:0005774">
    <property type="term" value="C:vacuolar membrane"/>
    <property type="evidence" value="ECO:0007669"/>
    <property type="project" value="UniProtKB-SubCell"/>
</dbReference>
<dbReference type="Gene3D" id="2.140.10.30">
    <property type="entry name" value="Dipeptidylpeptidase IV, N-terminal domain"/>
    <property type="match status" value="1"/>
</dbReference>
<keyword evidence="3" id="KW-0031">Aminopeptidase</keyword>
<dbReference type="InterPro" id="IPR029058">
    <property type="entry name" value="AB_hydrolase_fold"/>
</dbReference>
<dbReference type="PROSITE" id="PS00708">
    <property type="entry name" value="PRO_ENDOPEP_SER"/>
    <property type="match status" value="1"/>
</dbReference>
<evidence type="ECO:0000256" key="12">
    <source>
        <dbReference type="ARBA" id="ARBA00023180"/>
    </source>
</evidence>
<keyword evidence="10 14" id="KW-1133">Transmembrane helix</keyword>
<evidence type="ECO:0000256" key="5">
    <source>
        <dbReference type="ARBA" id="ARBA00022670"/>
    </source>
</evidence>
<protein>
    <recommendedName>
        <fullName evidence="19">Dipeptidyl aminopeptidase</fullName>
    </recommendedName>
</protein>
<evidence type="ECO:0000256" key="9">
    <source>
        <dbReference type="ARBA" id="ARBA00022968"/>
    </source>
</evidence>
<comment type="similarity">
    <text evidence="2">Belongs to the peptidase S9B family.</text>
</comment>
<evidence type="ECO:0000256" key="10">
    <source>
        <dbReference type="ARBA" id="ARBA00022989"/>
    </source>
</evidence>
<keyword evidence="11 14" id="KW-0472">Membrane</keyword>
<keyword evidence="12" id="KW-0325">Glycoprotein</keyword>
<keyword evidence="7" id="KW-0378">Hydrolase</keyword>
<feature type="domain" description="Dipeptidylpeptidase IV N-terminal" evidence="16">
    <location>
        <begin position="348"/>
        <end position="801"/>
    </location>
</feature>
<dbReference type="HOGENOM" id="CLU_006105_0_0_1"/>
<feature type="region of interest" description="Disordered" evidence="13">
    <location>
        <begin position="176"/>
        <end position="206"/>
    </location>
</feature>
<dbReference type="GO" id="GO:0004177">
    <property type="term" value="F:aminopeptidase activity"/>
    <property type="evidence" value="ECO:0007669"/>
    <property type="project" value="UniProtKB-KW"/>
</dbReference>
<dbReference type="MEROPS" id="S09.006"/>
<evidence type="ECO:0000256" key="8">
    <source>
        <dbReference type="ARBA" id="ARBA00022825"/>
    </source>
</evidence>
<keyword evidence="9" id="KW-0735">Signal-anchor</keyword>
<evidence type="ECO:0000256" key="7">
    <source>
        <dbReference type="ARBA" id="ARBA00022801"/>
    </source>
</evidence>
<feature type="transmembrane region" description="Helical" evidence="14">
    <location>
        <begin position="143"/>
        <end position="168"/>
    </location>
</feature>
<keyword evidence="8" id="KW-0720">Serine protease</keyword>
<keyword evidence="5" id="KW-0645">Protease</keyword>
<feature type="compositionally biased region" description="Basic and acidic residues" evidence="13">
    <location>
        <begin position="7"/>
        <end position="41"/>
    </location>
</feature>
<dbReference type="FunFam" id="3.40.50.1820:FF:000003">
    <property type="entry name" value="Dipeptidyl peptidase 4"/>
    <property type="match status" value="1"/>
</dbReference>
<sequence>MPPSYPDYRHGDSIDSDRTASDATLDDEKRRAPPTRYRDDENAIDSSTEDVAAQTYPPRGGGDSRSGRPGRNGRGTASRDDVDSDDDDDDANDDDAGTGKLRLDEEEEVGLMQLDRDGKSSMARKRRGSLFLGKRRGKGRRGIASGGFLVFVGVLAGFALAIPLLQWLSSSGPYEVDSTAGGSSVHASQGKPPAASGVAKVPASSNDGGGHWGLAHFEHARVNFEVPGWDSVAEAAAGTGLSESEVSSFKTADGKDLMPLDLDIVLGGTLRPQREDLTWSAEDPDVGVFSHVDWTERDIYIEDVTHARKDKLGEGDVAKGGGKVLYVEGKDVLDHNNHKLTWTSYKISPDMKWVMFFSSEQKQWRYSQHANVWLHSVADKKTTAIGGGPSWPPTISYAAWAPLRRQRTDAASQTPGVAYVQGNNLFFIPKPGALPVQITNDGDATIFNAVPDWVYEEEVFSSDSAMWFSPGGSKLVFLRFDETKVPIYEFPVYNPDPFMSGKATPYLETTKMRYPKPGYPNPLVSAHMVDLDEIYDAASRQGGAAIRSTPFVLASPGGSTVGADKAANDVDAALTGPDVADERLVTEVTWLNDDELLVRETDRFSDVMRLVLYQLGKGGKRRRQRGGEGEGNGVDAATRDKAIDVEGRVVRRDDARKDGKGWIRAAQTLEPLSHHDVGLKGSAYLDIVVSPLGYRHLALYGSSSSDEPVFLTAGPWEVDELVHVDARRRRAYFTAARPSPAERHLYSVDLPDWSVPSGLASYSVKEPEPLTDHSRPGYYSANFDPKGAYYVLDYKGPDVPYQKVVGVDNSTWEMTLEDNSLLRQISSQYVRPQSVFYNLTLNGTTLPDGSPVAVSVKELRPHDFDASGRTQYPVLVQVYGGPDSQMVAGKWDRADWHQYLATTHRYIVCTIDARGTGFRGQAYRASVAGNLGDVEARDVNAAARLISSLPYVDAGRMGVWGWSYGGYLSNKVVERNEHLFNLSMSVAPVTNWRFYDSVYTERYMKSTTANAAGYEHAGVHVANGHLNVPILLAHGTADDNVHFQHSAHLIDMLTKARARGWRFRMFTDSAHSMQMRGAYRELYEEMTEWLVSKWGKGARVGDEAGKASLKG</sequence>
<gene>
    <name evidence="17" type="ORF">PFL1_05376</name>
</gene>
<dbReference type="OrthoDB" id="16520at2759"/>
<evidence type="ECO:0000256" key="14">
    <source>
        <dbReference type="SAM" id="Phobius"/>
    </source>
</evidence>
<dbReference type="SUPFAM" id="SSF53474">
    <property type="entry name" value="alpha/beta-Hydrolases"/>
    <property type="match status" value="1"/>
</dbReference>
<evidence type="ECO:0008006" key="19">
    <source>
        <dbReference type="Google" id="ProtNLM"/>
    </source>
</evidence>
<keyword evidence="4" id="KW-0926">Vacuole</keyword>
<dbReference type="AlphaFoldDB" id="A0A061H2X6"/>
<evidence type="ECO:0000259" key="15">
    <source>
        <dbReference type="Pfam" id="PF00326"/>
    </source>
</evidence>
<dbReference type="PANTHER" id="PTHR11731">
    <property type="entry name" value="PROTEASE FAMILY S9B,C DIPEPTIDYL-PEPTIDASE IV-RELATED"/>
    <property type="match status" value="1"/>
</dbReference>
<dbReference type="Pfam" id="PF00930">
    <property type="entry name" value="DPPIV_N"/>
    <property type="match status" value="1"/>
</dbReference>
<organism evidence="17 18">
    <name type="scientific">Pseudozyma flocculosa PF-1</name>
    <dbReference type="NCBI Taxonomy" id="1277687"/>
    <lineage>
        <taxon>Eukaryota</taxon>
        <taxon>Fungi</taxon>
        <taxon>Dikarya</taxon>
        <taxon>Basidiomycota</taxon>
        <taxon>Ustilaginomycotina</taxon>
        <taxon>Ustilaginomycetes</taxon>
        <taxon>Ustilaginales</taxon>
        <taxon>Ustilaginaceae</taxon>
        <taxon>Pseudozyma</taxon>
    </lineage>
</organism>
<dbReference type="InterPro" id="IPR002471">
    <property type="entry name" value="Pept_S9_AS"/>
</dbReference>
<dbReference type="GO" id="GO:0008239">
    <property type="term" value="F:dipeptidyl-peptidase activity"/>
    <property type="evidence" value="ECO:0007669"/>
    <property type="project" value="TreeGrafter"/>
</dbReference>
<evidence type="ECO:0000256" key="3">
    <source>
        <dbReference type="ARBA" id="ARBA00022438"/>
    </source>
</evidence>
<proteinExistence type="inferred from homology"/>
<evidence type="ECO:0000256" key="11">
    <source>
        <dbReference type="ARBA" id="ARBA00023136"/>
    </source>
</evidence>
<dbReference type="eggNOG" id="KOG2100">
    <property type="taxonomic scope" value="Eukaryota"/>
</dbReference>
<dbReference type="InterPro" id="IPR002469">
    <property type="entry name" value="Peptidase_S9B_N"/>
</dbReference>
<dbReference type="GO" id="GO:0005886">
    <property type="term" value="C:plasma membrane"/>
    <property type="evidence" value="ECO:0007669"/>
    <property type="project" value="TreeGrafter"/>
</dbReference>
<evidence type="ECO:0000256" key="4">
    <source>
        <dbReference type="ARBA" id="ARBA00022554"/>
    </source>
</evidence>
<dbReference type="Proteomes" id="UP000053664">
    <property type="component" value="Unassembled WGS sequence"/>
</dbReference>
<dbReference type="RefSeq" id="XP_007881099.1">
    <property type="nucleotide sequence ID" value="XM_007882908.1"/>
</dbReference>
<name>A0A061H2X6_9BASI</name>
<reference evidence="17 18" key="1">
    <citation type="journal article" date="2013" name="Plant Cell">
        <title>The transition from a phytopathogenic smut ancestor to an anamorphic biocontrol agent deciphered by comparative whole-genome analysis.</title>
        <authorList>
            <person name="Lefebvre F."/>
            <person name="Joly D.L."/>
            <person name="Labbe C."/>
            <person name="Teichmann B."/>
            <person name="Linning R."/>
            <person name="Belzile F."/>
            <person name="Bakkeren G."/>
            <person name="Belanger R.R."/>
        </authorList>
    </citation>
    <scope>NUCLEOTIDE SEQUENCE [LARGE SCALE GENOMIC DNA]</scope>
    <source>
        <strain evidence="17 18">PF-1</strain>
    </source>
</reference>
<feature type="compositionally biased region" description="Acidic residues" evidence="13">
    <location>
        <begin position="82"/>
        <end position="96"/>
    </location>
</feature>
<evidence type="ECO:0000313" key="17">
    <source>
        <dbReference type="EMBL" id="EPQ27092.1"/>
    </source>
</evidence>
<feature type="domain" description="Peptidase S9 prolyl oligopeptidase catalytic" evidence="15">
    <location>
        <begin position="895"/>
        <end position="1095"/>
    </location>
</feature>
<dbReference type="GO" id="GO:0004252">
    <property type="term" value="F:serine-type endopeptidase activity"/>
    <property type="evidence" value="ECO:0007669"/>
    <property type="project" value="InterPro"/>
</dbReference>
<evidence type="ECO:0000256" key="1">
    <source>
        <dbReference type="ARBA" id="ARBA00004576"/>
    </source>
</evidence>
<dbReference type="Pfam" id="PF00326">
    <property type="entry name" value="Peptidase_S9"/>
    <property type="match status" value="1"/>
</dbReference>
<evidence type="ECO:0000256" key="2">
    <source>
        <dbReference type="ARBA" id="ARBA00006150"/>
    </source>
</evidence>
<dbReference type="EMBL" id="KE361641">
    <property type="protein sequence ID" value="EPQ27092.1"/>
    <property type="molecule type" value="Genomic_DNA"/>
</dbReference>